<reference evidence="1 2" key="1">
    <citation type="submission" date="2021-03" db="EMBL/GenBank/DDBJ databases">
        <title>Genomic Encyclopedia of Type Strains, Phase IV (KMG-IV): sequencing the most valuable type-strain genomes for metagenomic binning, comparative biology and taxonomic classification.</title>
        <authorList>
            <person name="Goeker M."/>
        </authorList>
    </citation>
    <scope>NUCLEOTIDE SEQUENCE [LARGE SCALE GENOMIC DNA]</scope>
    <source>
        <strain evidence="1 2">DSM 26675</strain>
    </source>
</reference>
<evidence type="ECO:0000313" key="2">
    <source>
        <dbReference type="Proteomes" id="UP001519293"/>
    </source>
</evidence>
<accession>A0ABS4RBA6</accession>
<dbReference type="EMBL" id="JAGIKZ010000002">
    <property type="protein sequence ID" value="MBP2240187.1"/>
    <property type="molecule type" value="Genomic_DNA"/>
</dbReference>
<sequence>MILYTSMPHELIFPTEMNEYDKQKVVSYEGTSLLVEMTEGNNCTVLRVMSSDPADFMNEKFSPGAKITLT</sequence>
<keyword evidence="2" id="KW-1185">Reference proteome</keyword>
<protein>
    <submittedName>
        <fullName evidence="1">Uncharacterized protein</fullName>
    </submittedName>
</protein>
<dbReference type="RefSeq" id="WP_066393715.1">
    <property type="nucleotide sequence ID" value="NZ_JAGIKZ010000002.1"/>
</dbReference>
<name>A0ABS4RBA6_9BACI</name>
<evidence type="ECO:0000313" key="1">
    <source>
        <dbReference type="EMBL" id="MBP2240187.1"/>
    </source>
</evidence>
<dbReference type="Pfam" id="PF14035">
    <property type="entry name" value="YlzJ"/>
    <property type="match status" value="1"/>
</dbReference>
<dbReference type="Proteomes" id="UP001519293">
    <property type="component" value="Unassembled WGS sequence"/>
</dbReference>
<proteinExistence type="predicted"/>
<comment type="caution">
    <text evidence="1">The sequence shown here is derived from an EMBL/GenBank/DDBJ whole genome shotgun (WGS) entry which is preliminary data.</text>
</comment>
<organism evidence="1 2">
    <name type="scientific">Cytobacillus eiseniae</name>
    <dbReference type="NCBI Taxonomy" id="762947"/>
    <lineage>
        <taxon>Bacteria</taxon>
        <taxon>Bacillati</taxon>
        <taxon>Bacillota</taxon>
        <taxon>Bacilli</taxon>
        <taxon>Bacillales</taxon>
        <taxon>Bacillaceae</taxon>
        <taxon>Cytobacillus</taxon>
    </lineage>
</organism>
<dbReference type="InterPro" id="IPR025619">
    <property type="entry name" value="YlzJ"/>
</dbReference>
<gene>
    <name evidence="1" type="ORF">J2Z40_000740</name>
</gene>